<accession>A0A4Y7ISQ2</accession>
<evidence type="ECO:0000313" key="4">
    <source>
        <dbReference type="EMBL" id="RZC50465.1"/>
    </source>
</evidence>
<dbReference type="EMBL" id="CM010716">
    <property type="protein sequence ID" value="RZC50465.1"/>
    <property type="molecule type" value="Genomic_DNA"/>
</dbReference>
<evidence type="ECO:0000313" key="5">
    <source>
        <dbReference type="Proteomes" id="UP000316621"/>
    </source>
</evidence>
<dbReference type="PANTHER" id="PTHR31589:SF2">
    <property type="entry name" value="ASLB (DUF239)-RELATED"/>
    <property type="match status" value="1"/>
</dbReference>
<dbReference type="AlphaFoldDB" id="A0A4Y7ISQ2"/>
<keyword evidence="5" id="KW-1185">Reference proteome</keyword>
<dbReference type="Gene3D" id="3.90.1320.10">
    <property type="entry name" value="Outer-capsid protein sigma 3, large lobe"/>
    <property type="match status" value="1"/>
</dbReference>
<gene>
    <name evidence="4" type="ORF">C5167_018887</name>
</gene>
<evidence type="ECO:0000256" key="2">
    <source>
        <dbReference type="SAM" id="SignalP"/>
    </source>
</evidence>
<evidence type="ECO:0000256" key="1">
    <source>
        <dbReference type="SAM" id="MobiDB-lite"/>
    </source>
</evidence>
<dbReference type="InterPro" id="IPR053168">
    <property type="entry name" value="Glutamic_endopeptidase"/>
</dbReference>
<sequence length="413" mass="46714">MKVWWCMSLLVGLLLILSFTVSGYGAVLSEKSPSKQTHLKVDGKLKLLNKRSLKTIQTEYGDVIDCVDIYQQPAFEHPSLKNHTIQMKPSFNPLTKSKNGTSTGAMSQSWRKSGSCPIGTIPILRIWKATSLENYGKKNPYITPSQMSTTTEETNDDRKPNYLYVNRSTAILMAEGNDYKGAKARISIWNPEVENAYEYSTAHIRLVFGSGDQMESVEAGWMVYPILYGDSSTRFFIHWTVDGSNRTGCFNLVCTGFVQTSNEVSVGTPFEHVSNKYHTQYDIPIFIYLDTSTNNWWLVLNHENVGYWPGELFLFLKTSADMVQFGGEVYSETIGQERKGVKHTTTEMGSGEQAKSGFMMAASIKEIRILDGSQIEEYPNPSEEYSDEPNIYSTYNEDYDKEDQIFYFGGGRL</sequence>
<dbReference type="InterPro" id="IPR025521">
    <property type="entry name" value="Neprosin_propep"/>
</dbReference>
<reference evidence="4 5" key="1">
    <citation type="journal article" date="2018" name="Science">
        <title>The opium poppy genome and morphinan production.</title>
        <authorList>
            <person name="Guo L."/>
            <person name="Winzer T."/>
            <person name="Yang X."/>
            <person name="Li Y."/>
            <person name="Ning Z."/>
            <person name="He Z."/>
            <person name="Teodor R."/>
            <person name="Lu Y."/>
            <person name="Bowser T.A."/>
            <person name="Graham I.A."/>
            <person name="Ye K."/>
        </authorList>
    </citation>
    <scope>NUCLEOTIDE SEQUENCE [LARGE SCALE GENOMIC DNA]</scope>
    <source>
        <strain evidence="5">cv. HN1</strain>
        <tissue evidence="4">Leaves</tissue>
    </source>
</reference>
<dbReference type="PROSITE" id="PS52045">
    <property type="entry name" value="NEPROSIN_PEP_CD"/>
    <property type="match status" value="1"/>
</dbReference>
<dbReference type="PANTHER" id="PTHR31589">
    <property type="entry name" value="PROTEIN, PUTATIVE (DUF239)-RELATED-RELATED"/>
    <property type="match status" value="1"/>
</dbReference>
<dbReference type="STRING" id="3469.A0A4Y7ISQ2"/>
<protein>
    <recommendedName>
        <fullName evidence="3">Neprosin PEP catalytic domain-containing protein</fullName>
    </recommendedName>
</protein>
<feature type="chain" id="PRO_5021345469" description="Neprosin PEP catalytic domain-containing protein" evidence="2">
    <location>
        <begin position="26"/>
        <end position="413"/>
    </location>
</feature>
<name>A0A4Y7ISQ2_PAPSO</name>
<dbReference type="Pfam" id="PF14365">
    <property type="entry name" value="Neprosin_AP"/>
    <property type="match status" value="1"/>
</dbReference>
<feature type="domain" description="Neprosin PEP catalytic" evidence="3">
    <location>
        <begin position="156"/>
        <end position="413"/>
    </location>
</feature>
<dbReference type="InterPro" id="IPR004314">
    <property type="entry name" value="Neprosin"/>
</dbReference>
<evidence type="ECO:0000259" key="3">
    <source>
        <dbReference type="PROSITE" id="PS52045"/>
    </source>
</evidence>
<feature type="signal peptide" evidence="2">
    <location>
        <begin position="1"/>
        <end position="25"/>
    </location>
</feature>
<dbReference type="Pfam" id="PF03080">
    <property type="entry name" value="Neprosin"/>
    <property type="match status" value="1"/>
</dbReference>
<proteinExistence type="predicted"/>
<organism evidence="4 5">
    <name type="scientific">Papaver somniferum</name>
    <name type="common">Opium poppy</name>
    <dbReference type="NCBI Taxonomy" id="3469"/>
    <lineage>
        <taxon>Eukaryota</taxon>
        <taxon>Viridiplantae</taxon>
        <taxon>Streptophyta</taxon>
        <taxon>Embryophyta</taxon>
        <taxon>Tracheophyta</taxon>
        <taxon>Spermatophyta</taxon>
        <taxon>Magnoliopsida</taxon>
        <taxon>Ranunculales</taxon>
        <taxon>Papaveraceae</taxon>
        <taxon>Papaveroideae</taxon>
        <taxon>Papaver</taxon>
    </lineage>
</organism>
<feature type="region of interest" description="Disordered" evidence="1">
    <location>
        <begin position="91"/>
        <end position="111"/>
    </location>
</feature>
<dbReference type="Gramene" id="RZC50465">
    <property type="protein sequence ID" value="RZC50465"/>
    <property type="gene ID" value="C5167_018887"/>
</dbReference>
<keyword evidence="2" id="KW-0732">Signal</keyword>
<dbReference type="Proteomes" id="UP000316621">
    <property type="component" value="Chromosome 2"/>
</dbReference>